<dbReference type="InterPro" id="IPR043129">
    <property type="entry name" value="ATPase_NBD"/>
</dbReference>
<dbReference type="EMBL" id="FOOX01000007">
    <property type="protein sequence ID" value="SFG62328.1"/>
    <property type="molecule type" value="Genomic_DNA"/>
</dbReference>
<sequence>MKSSFWGDYLSRNYVVGVDLGGTKILTAVADRQGSVLSRVRVATGADLGQDHVINEIVTSVAVALREAGVSTEAVAAAGIGVPGPLDPQTGVVYLAPNLGWQNLSLGEILGSRLKLPVYVDNDANLAALGECVYGAGQSADNLVYITVSTGVGGGLILGGKIYHGFSGGAGEIGHITLAADGPRCGCGNLGCLEALASGTAIAKRAVALVAEGRGLGILSRAGGDRGGVSARVVAAAASNGDGEAILIMRDAGRYLGMAVAGILNLLNPSVVVLGGGVMQSGSILWEAMLETTRRCALSSALQEVSIVRAALGEEAGVMGALALALEKSQGV</sequence>
<dbReference type="PANTHER" id="PTHR18964">
    <property type="entry name" value="ROK (REPRESSOR, ORF, KINASE) FAMILY"/>
    <property type="match status" value="1"/>
</dbReference>
<dbReference type="InterPro" id="IPR049874">
    <property type="entry name" value="ROK_cs"/>
</dbReference>
<comment type="similarity">
    <text evidence="1">Belongs to the ROK (NagC/XylR) family.</text>
</comment>
<organism evidence="2 3">
    <name type="scientific">Desulfotruncus arcticus DSM 17038</name>
    <dbReference type="NCBI Taxonomy" id="1121424"/>
    <lineage>
        <taxon>Bacteria</taxon>
        <taxon>Bacillati</taxon>
        <taxon>Bacillota</taxon>
        <taxon>Clostridia</taxon>
        <taxon>Eubacteriales</taxon>
        <taxon>Desulfallaceae</taxon>
        <taxon>Desulfotruncus</taxon>
    </lineage>
</organism>
<dbReference type="SUPFAM" id="SSF53067">
    <property type="entry name" value="Actin-like ATPase domain"/>
    <property type="match status" value="1"/>
</dbReference>
<keyword evidence="3" id="KW-1185">Reference proteome</keyword>
<proteinExistence type="inferred from homology"/>
<dbReference type="InterPro" id="IPR000600">
    <property type="entry name" value="ROK"/>
</dbReference>
<name>A0A1I2TBZ1_9FIRM</name>
<dbReference type="Pfam" id="PF00480">
    <property type="entry name" value="ROK"/>
    <property type="match status" value="1"/>
</dbReference>
<dbReference type="PROSITE" id="PS01125">
    <property type="entry name" value="ROK"/>
    <property type="match status" value="1"/>
</dbReference>
<accession>A0A1I2TBZ1</accession>
<dbReference type="Gene3D" id="3.30.420.40">
    <property type="match status" value="2"/>
</dbReference>
<protein>
    <submittedName>
        <fullName evidence="2">Glucokinase</fullName>
    </submittedName>
</protein>
<evidence type="ECO:0000256" key="1">
    <source>
        <dbReference type="ARBA" id="ARBA00006479"/>
    </source>
</evidence>
<dbReference type="GO" id="GO:0016301">
    <property type="term" value="F:kinase activity"/>
    <property type="evidence" value="ECO:0007669"/>
    <property type="project" value="UniProtKB-KW"/>
</dbReference>
<keyword evidence="2" id="KW-0808">Transferase</keyword>
<gene>
    <name evidence="2" type="ORF">SAMN05660649_02156</name>
</gene>
<dbReference type="AlphaFoldDB" id="A0A1I2TBZ1"/>
<dbReference type="PANTHER" id="PTHR18964:SF149">
    <property type="entry name" value="BIFUNCTIONAL UDP-N-ACETYLGLUCOSAMINE 2-EPIMERASE_N-ACETYLMANNOSAMINE KINASE"/>
    <property type="match status" value="1"/>
</dbReference>
<dbReference type="Proteomes" id="UP000199337">
    <property type="component" value="Unassembled WGS sequence"/>
</dbReference>
<dbReference type="STRING" id="341036.SAMN05660649_02156"/>
<keyword evidence="2" id="KW-0418">Kinase</keyword>
<evidence type="ECO:0000313" key="3">
    <source>
        <dbReference type="Proteomes" id="UP000199337"/>
    </source>
</evidence>
<reference evidence="3" key="1">
    <citation type="submission" date="2016-10" db="EMBL/GenBank/DDBJ databases">
        <authorList>
            <person name="Varghese N."/>
            <person name="Submissions S."/>
        </authorList>
    </citation>
    <scope>NUCLEOTIDE SEQUENCE [LARGE SCALE GENOMIC DNA]</scope>
    <source>
        <strain evidence="3">DSM 17038</strain>
    </source>
</reference>
<evidence type="ECO:0000313" key="2">
    <source>
        <dbReference type="EMBL" id="SFG62328.1"/>
    </source>
</evidence>